<dbReference type="Gene3D" id="1.10.1330.10">
    <property type="entry name" value="Dockerin domain"/>
    <property type="match status" value="1"/>
</dbReference>
<dbReference type="Gene3D" id="2.60.40.10">
    <property type="entry name" value="Immunoglobulins"/>
    <property type="match status" value="1"/>
</dbReference>
<comment type="caution">
    <text evidence="4">The sequence shown here is derived from an EMBL/GenBank/DDBJ whole genome shotgun (WGS) entry which is preliminary data.</text>
</comment>
<gene>
    <name evidence="4" type="ORF">A2127_00035</name>
</gene>
<dbReference type="PROSITE" id="PS51766">
    <property type="entry name" value="DOCKERIN"/>
    <property type="match status" value="1"/>
</dbReference>
<dbReference type="GO" id="GO:0000272">
    <property type="term" value="P:polysaccharide catabolic process"/>
    <property type="evidence" value="ECO:0007669"/>
    <property type="project" value="InterPro"/>
</dbReference>
<dbReference type="CDD" id="cd14256">
    <property type="entry name" value="Dockerin_I"/>
    <property type="match status" value="1"/>
</dbReference>
<feature type="chain" id="PRO_5009224850" description="Dockerin domain-containing protein" evidence="2">
    <location>
        <begin position="27"/>
        <end position="329"/>
    </location>
</feature>
<dbReference type="Pfam" id="PF00404">
    <property type="entry name" value="Dockerin_1"/>
    <property type="match status" value="1"/>
</dbReference>
<dbReference type="InterPro" id="IPR016134">
    <property type="entry name" value="Dockerin_dom"/>
</dbReference>
<protein>
    <recommendedName>
        <fullName evidence="3">Dockerin domain-containing protein</fullName>
    </recommendedName>
</protein>
<keyword evidence="2" id="KW-0732">Signal</keyword>
<evidence type="ECO:0000256" key="2">
    <source>
        <dbReference type="SAM" id="SignalP"/>
    </source>
</evidence>
<dbReference type="SUPFAM" id="SSF63446">
    <property type="entry name" value="Type I dockerin domain"/>
    <property type="match status" value="1"/>
</dbReference>
<dbReference type="EMBL" id="MFKI01000029">
    <property type="protein sequence ID" value="OGG38053.1"/>
    <property type="molecule type" value="Genomic_DNA"/>
</dbReference>
<dbReference type="AlphaFoldDB" id="A0A1F6BMI6"/>
<proteinExistence type="predicted"/>
<evidence type="ECO:0000259" key="3">
    <source>
        <dbReference type="PROSITE" id="PS51766"/>
    </source>
</evidence>
<organism evidence="4 5">
    <name type="scientific">Candidatus Jorgensenbacteria bacterium GWC1_48_12</name>
    <dbReference type="NCBI Taxonomy" id="1798469"/>
    <lineage>
        <taxon>Bacteria</taxon>
        <taxon>Candidatus Joergenseniibacteriota</taxon>
    </lineage>
</organism>
<dbReference type="InterPro" id="IPR013783">
    <property type="entry name" value="Ig-like_fold"/>
</dbReference>
<feature type="region of interest" description="Disordered" evidence="1">
    <location>
        <begin position="46"/>
        <end position="85"/>
    </location>
</feature>
<feature type="signal peptide" evidence="2">
    <location>
        <begin position="1"/>
        <end position="26"/>
    </location>
</feature>
<sequence length="329" mass="34608">MAGKAKIWSRGIVLFLILFLAFQASAANVAPTLEVVVTECSDGADNDGDGKIDYPTDTGCSAFSDDDETDPPSTPPAGGGGGGGGGGYAPVQTVVNFRGRAYPKSTVTILKDAQVAATTVALSDASFQVSLSSLTGGNYIFSVYGEDNKGNRSSLLTFPISVTAGATNNISGIFLMPTINVDKSEVKRGDDIAIFGQTSPDSEITIGVASDEEVFVKTKAAKDGVYLYNFDTSSLTREQHFTRSKSAWGGEVSSFSKSVSFVVGTKNIAKATSVSKKGDLNNDNRVNIVDFSIVAYWYKRSSPPPSADLSGDGKVDLIDFSIMAFYFTG</sequence>
<dbReference type="GO" id="GO:0004553">
    <property type="term" value="F:hydrolase activity, hydrolyzing O-glycosyl compounds"/>
    <property type="evidence" value="ECO:0007669"/>
    <property type="project" value="InterPro"/>
</dbReference>
<accession>A0A1F6BMI6</accession>
<name>A0A1F6BMI6_9BACT</name>
<evidence type="ECO:0000313" key="4">
    <source>
        <dbReference type="EMBL" id="OGG38053.1"/>
    </source>
</evidence>
<dbReference type="Proteomes" id="UP000179324">
    <property type="component" value="Unassembled WGS sequence"/>
</dbReference>
<reference evidence="4 5" key="1">
    <citation type="journal article" date="2016" name="Nat. Commun.">
        <title>Thousands of microbial genomes shed light on interconnected biogeochemical processes in an aquifer system.</title>
        <authorList>
            <person name="Anantharaman K."/>
            <person name="Brown C.T."/>
            <person name="Hug L.A."/>
            <person name="Sharon I."/>
            <person name="Castelle C.J."/>
            <person name="Probst A.J."/>
            <person name="Thomas B.C."/>
            <person name="Singh A."/>
            <person name="Wilkins M.J."/>
            <person name="Karaoz U."/>
            <person name="Brodie E.L."/>
            <person name="Williams K.H."/>
            <person name="Hubbard S.S."/>
            <person name="Banfield J.F."/>
        </authorList>
    </citation>
    <scope>NUCLEOTIDE SEQUENCE [LARGE SCALE GENOMIC DNA]</scope>
</reference>
<feature type="domain" description="Dockerin" evidence="3">
    <location>
        <begin position="273"/>
        <end position="329"/>
    </location>
</feature>
<dbReference type="InterPro" id="IPR002105">
    <property type="entry name" value="Dockerin_1_rpt"/>
</dbReference>
<evidence type="ECO:0000256" key="1">
    <source>
        <dbReference type="SAM" id="MobiDB-lite"/>
    </source>
</evidence>
<dbReference type="InterPro" id="IPR036439">
    <property type="entry name" value="Dockerin_dom_sf"/>
</dbReference>
<evidence type="ECO:0000313" key="5">
    <source>
        <dbReference type="Proteomes" id="UP000179324"/>
    </source>
</evidence>